<keyword evidence="3" id="KW-0804">Transcription</keyword>
<dbReference type="PRINTS" id="PR00035">
    <property type="entry name" value="HTHGNTR"/>
</dbReference>
<dbReference type="CDD" id="cd07377">
    <property type="entry name" value="WHTH_GntR"/>
    <property type="match status" value="1"/>
</dbReference>
<comment type="caution">
    <text evidence="5">The sequence shown here is derived from an EMBL/GenBank/DDBJ whole genome shotgun (WGS) entry which is preliminary data.</text>
</comment>
<evidence type="ECO:0000256" key="2">
    <source>
        <dbReference type="ARBA" id="ARBA00023125"/>
    </source>
</evidence>
<evidence type="ECO:0000259" key="4">
    <source>
        <dbReference type="PROSITE" id="PS50949"/>
    </source>
</evidence>
<dbReference type="InterPro" id="IPR008920">
    <property type="entry name" value="TF_FadR/GntR_C"/>
</dbReference>
<evidence type="ECO:0000256" key="3">
    <source>
        <dbReference type="ARBA" id="ARBA00023163"/>
    </source>
</evidence>
<dbReference type="RefSeq" id="WP_113804682.1">
    <property type="nucleotide sequence ID" value="NZ_QOCW01000003.1"/>
</dbReference>
<dbReference type="InterPro" id="IPR000524">
    <property type="entry name" value="Tscrpt_reg_HTH_GntR"/>
</dbReference>
<dbReference type="InterPro" id="IPR036390">
    <property type="entry name" value="WH_DNA-bd_sf"/>
</dbReference>
<dbReference type="PROSITE" id="PS50949">
    <property type="entry name" value="HTH_GNTR"/>
    <property type="match status" value="1"/>
</dbReference>
<dbReference type="InterPro" id="IPR036388">
    <property type="entry name" value="WH-like_DNA-bd_sf"/>
</dbReference>
<dbReference type="GO" id="GO:0003700">
    <property type="term" value="F:DNA-binding transcription factor activity"/>
    <property type="evidence" value="ECO:0007669"/>
    <property type="project" value="InterPro"/>
</dbReference>
<evidence type="ECO:0000256" key="1">
    <source>
        <dbReference type="ARBA" id="ARBA00023015"/>
    </source>
</evidence>
<dbReference type="Pfam" id="PF07729">
    <property type="entry name" value="FCD"/>
    <property type="match status" value="1"/>
</dbReference>
<gene>
    <name evidence="5" type="ORF">DS031_04170</name>
</gene>
<organism evidence="5 6">
    <name type="scientific">Bacillus taeanensis</name>
    <dbReference type="NCBI Taxonomy" id="273032"/>
    <lineage>
        <taxon>Bacteria</taxon>
        <taxon>Bacillati</taxon>
        <taxon>Bacillota</taxon>
        <taxon>Bacilli</taxon>
        <taxon>Bacillales</taxon>
        <taxon>Bacillaceae</taxon>
        <taxon>Bacillus</taxon>
    </lineage>
</organism>
<dbReference type="InterPro" id="IPR011711">
    <property type="entry name" value="GntR_C"/>
</dbReference>
<dbReference type="SUPFAM" id="SSF48008">
    <property type="entry name" value="GntR ligand-binding domain-like"/>
    <property type="match status" value="1"/>
</dbReference>
<reference evidence="5 6" key="1">
    <citation type="submission" date="2018-07" db="EMBL/GenBank/DDBJ databases">
        <title>Lottiidibacillus patelloidae gen. nov., sp. nov., isolated from the intestinal tract of a marine limpet and the reclassification of B. taeanensis BH030017T, B. algicola KMM 3737T and B. hwajinpoensis SW-72T as genus Lottiidibacillus.</title>
        <authorList>
            <person name="Liu R."/>
            <person name="Huang Z."/>
        </authorList>
    </citation>
    <scope>NUCLEOTIDE SEQUENCE [LARGE SCALE GENOMIC DNA]</scope>
    <source>
        <strain evidence="5 6">BH030017</strain>
    </source>
</reference>
<protein>
    <recommendedName>
        <fullName evidence="4">HTH gntR-type domain-containing protein</fullName>
    </recommendedName>
</protein>
<dbReference type="SMART" id="SM00345">
    <property type="entry name" value="HTH_GNTR"/>
    <property type="match status" value="1"/>
</dbReference>
<feature type="domain" description="HTH gntR-type" evidence="4">
    <location>
        <begin position="12"/>
        <end position="80"/>
    </location>
</feature>
<evidence type="ECO:0000313" key="5">
    <source>
        <dbReference type="EMBL" id="RBW70687.1"/>
    </source>
</evidence>
<sequence>MNDQLFSHMDNERLYKKIVLKIKKLVQEDDLKAGDRLPGERDLAVRFECSRSTIREAFRVLESERIIVSRPGEGRFIKNVNQHLGVEKYASSRDYIEKKTIIFFLEAREALEPKIAELACPKAEEEDIEILESILLKMEEKLKNPLEKAADDSIFHLALAKATQNFVFVSMMKTNLNIFHHIRKKTLLSKKRTMQSLGEHRAILEAVKYRSVSDAVDLTVKHLQNLRKNVLENY</sequence>
<dbReference type="EMBL" id="QOCW01000003">
    <property type="protein sequence ID" value="RBW70687.1"/>
    <property type="molecule type" value="Genomic_DNA"/>
</dbReference>
<dbReference type="PANTHER" id="PTHR43537">
    <property type="entry name" value="TRANSCRIPTIONAL REGULATOR, GNTR FAMILY"/>
    <property type="match status" value="1"/>
</dbReference>
<dbReference type="PANTHER" id="PTHR43537:SF5">
    <property type="entry name" value="UXU OPERON TRANSCRIPTIONAL REGULATOR"/>
    <property type="match status" value="1"/>
</dbReference>
<dbReference type="Gene3D" id="1.20.120.530">
    <property type="entry name" value="GntR ligand-binding domain-like"/>
    <property type="match status" value="1"/>
</dbReference>
<evidence type="ECO:0000313" key="6">
    <source>
        <dbReference type="Proteomes" id="UP000253314"/>
    </source>
</evidence>
<dbReference type="OrthoDB" id="369138at2"/>
<keyword evidence="1" id="KW-0805">Transcription regulation</keyword>
<keyword evidence="6" id="KW-1185">Reference proteome</keyword>
<keyword evidence="2" id="KW-0238">DNA-binding</keyword>
<accession>A0A366XXQ9</accession>
<dbReference type="SMART" id="SM00895">
    <property type="entry name" value="FCD"/>
    <property type="match status" value="1"/>
</dbReference>
<dbReference type="SUPFAM" id="SSF46785">
    <property type="entry name" value="Winged helix' DNA-binding domain"/>
    <property type="match status" value="1"/>
</dbReference>
<name>A0A366XXQ9_9BACI</name>
<dbReference type="Proteomes" id="UP000253314">
    <property type="component" value="Unassembled WGS sequence"/>
</dbReference>
<dbReference type="Gene3D" id="1.10.10.10">
    <property type="entry name" value="Winged helix-like DNA-binding domain superfamily/Winged helix DNA-binding domain"/>
    <property type="match status" value="1"/>
</dbReference>
<dbReference type="Pfam" id="PF00392">
    <property type="entry name" value="GntR"/>
    <property type="match status" value="1"/>
</dbReference>
<proteinExistence type="predicted"/>
<dbReference type="GO" id="GO:0003677">
    <property type="term" value="F:DNA binding"/>
    <property type="evidence" value="ECO:0007669"/>
    <property type="project" value="UniProtKB-KW"/>
</dbReference>
<dbReference type="AlphaFoldDB" id="A0A366XXQ9"/>